<dbReference type="SMART" id="SM01314">
    <property type="entry name" value="SnAC"/>
    <property type="match status" value="1"/>
</dbReference>
<evidence type="ECO:0000256" key="7">
    <source>
        <dbReference type="ARBA" id="ARBA00023054"/>
    </source>
</evidence>
<dbReference type="PROSITE" id="PS50014">
    <property type="entry name" value="BROMODOMAIN_2"/>
    <property type="match status" value="1"/>
</dbReference>
<evidence type="ECO:0000256" key="11">
    <source>
        <dbReference type="SAM" id="Coils"/>
    </source>
</evidence>
<keyword evidence="9" id="KW-0539">Nucleus</keyword>
<dbReference type="Gene3D" id="1.20.920.10">
    <property type="entry name" value="Bromodomain-like"/>
    <property type="match status" value="1"/>
</dbReference>
<dbReference type="EMBL" id="JAOPGA020000797">
    <property type="protein sequence ID" value="KAL0481843.1"/>
    <property type="molecule type" value="Genomic_DNA"/>
</dbReference>
<feature type="region of interest" description="Disordered" evidence="12">
    <location>
        <begin position="76"/>
        <end position="95"/>
    </location>
</feature>
<evidence type="ECO:0000256" key="2">
    <source>
        <dbReference type="ARBA" id="ARBA00007025"/>
    </source>
</evidence>
<dbReference type="InterPro" id="IPR000330">
    <property type="entry name" value="SNF2_N"/>
</dbReference>
<dbReference type="Pfam" id="PF00271">
    <property type="entry name" value="Helicase_C"/>
    <property type="match status" value="1"/>
</dbReference>
<dbReference type="SMART" id="SM00490">
    <property type="entry name" value="HELICc"/>
    <property type="match status" value="1"/>
</dbReference>
<evidence type="ECO:0000256" key="1">
    <source>
        <dbReference type="ARBA" id="ARBA00004123"/>
    </source>
</evidence>
<organism evidence="17 18">
    <name type="scientific">Acrasis kona</name>
    <dbReference type="NCBI Taxonomy" id="1008807"/>
    <lineage>
        <taxon>Eukaryota</taxon>
        <taxon>Discoba</taxon>
        <taxon>Heterolobosea</taxon>
        <taxon>Tetramitia</taxon>
        <taxon>Eutetramitia</taxon>
        <taxon>Acrasidae</taxon>
        <taxon>Acrasis</taxon>
    </lineage>
</organism>
<feature type="region of interest" description="Disordered" evidence="12">
    <location>
        <begin position="485"/>
        <end position="504"/>
    </location>
</feature>
<keyword evidence="3" id="KW-0547">Nucleotide-binding</keyword>
<dbReference type="SUPFAM" id="SSF52540">
    <property type="entry name" value="P-loop containing nucleoside triphosphate hydrolases"/>
    <property type="match status" value="2"/>
</dbReference>
<dbReference type="SUPFAM" id="SSF47370">
    <property type="entry name" value="Bromodomain"/>
    <property type="match status" value="1"/>
</dbReference>
<keyword evidence="7 11" id="KW-0175">Coiled coil</keyword>
<evidence type="ECO:0000256" key="8">
    <source>
        <dbReference type="ARBA" id="ARBA00023117"/>
    </source>
</evidence>
<evidence type="ECO:0000256" key="9">
    <source>
        <dbReference type="ARBA" id="ARBA00023242"/>
    </source>
</evidence>
<evidence type="ECO:0000259" key="13">
    <source>
        <dbReference type="PROSITE" id="PS50014"/>
    </source>
</evidence>
<dbReference type="SMART" id="SM00487">
    <property type="entry name" value="DEXDc"/>
    <property type="match status" value="1"/>
</dbReference>
<dbReference type="InterPro" id="IPR038718">
    <property type="entry name" value="SNF2-like_sf"/>
</dbReference>
<dbReference type="GO" id="GO:0004386">
    <property type="term" value="F:helicase activity"/>
    <property type="evidence" value="ECO:0007669"/>
    <property type="project" value="UniProtKB-KW"/>
</dbReference>
<dbReference type="Proteomes" id="UP001431209">
    <property type="component" value="Unassembled WGS sequence"/>
</dbReference>
<feature type="compositionally biased region" description="Basic and acidic residues" evidence="12">
    <location>
        <begin position="486"/>
        <end position="497"/>
    </location>
</feature>
<feature type="compositionally biased region" description="Low complexity" evidence="12">
    <location>
        <begin position="215"/>
        <end position="235"/>
    </location>
</feature>
<sequence length="1425" mass="164217">MNNPNQQNGGPKFNILNTEQLRKVYGVLTKMKQEGKEGDPNYRQLLLLFNQNVGLIKQNQQSQQQSQQQQNNNITNNQNFQANKNPPQNPIQQTRQTMNSPNIQNTHQQAPAKNNPVEQLIFSQTQKDQLKAQIYALRNYIEQMLEPPNCLKLAVRGIDTEVNLAEYEAMFLNMTPSRSQTPGQQQPIQHTPIQQQPPQQQPQHQPNLVQHNFPQQQQQIQQQPMHTQQQQQQQQTSAPPQIMGNPQQNTYNGSLQNTINTVRSAFGADNANAMKPNGLDLPLLYSEREKRISTLMKGKYVDMKEVVQNKSLSQRERIKAAIEMKKLQLLSFQRKVRQELVSQMRVNDQNRINDARPKFTTKMIQKEVRGNTRRNVEVVTKRTSQHKKFLTDLMNTRKNMRDFHKNRTKKAVEKINKELTSFHERRAKLEREKKERQERARLKALKENDHVAYMKLLEEAKEGRFEELVKKTDEILRRLGAQLVGGRDDKKTEKESDASSNSAQAEHSIYSKYLESQNNYYSVAHKLTEKIEEQPSMLVGGKLKPYQMAGLQWMVSLYNNKLNGILADEMGLGKTIQTISLLTFVMQHKNDMGPHLVIVPLSTIENWWLEFERWAPHIKVCKYTGHKSSRANLQALMKPPYKFNVCLTQYEYISRDKKYLKKVPWNYIIMDEGHRIKNANCKLVTDLYQYSSRHRVLLTGTPLQNDLTELWALLHFLLPKVFDSSVNFEEWFSSPINSTTGEKSNVQMTEEETLLIIHRLHQVLRPFLLRREKRDVEDQLPEKIEKIIRCDLSAMQKRFYNDISKHNKVMLDTGETGQRKNMSLNNTVMQLRKVCNHPYLFLERHPELLDTLTPDDMIRTSGKFELLSRMLPKLKATNHRVLLFSQMTGLLDIMTDFLDQLGYQNIRLDGNVKAGDRGQLVKDFNSINSNIFVFLLSTRAGGLGLNLQSADTVIIFDSDWNPQQDLQAMARAHRIGQTKKVAVFRLVTSDTVEERIHDVAQQKRSEEARVIKAGLFNQKSTHNDRHEMLTRLIKNNDLGDAVPESDIPNDAELNHIIARSEQELIVFQKMDEVKEKEVELLIQQGRPPLPPLMTEDELPEWLQDGDKVLQELQEEVKAENFGRGKRSRGAVKYSVDRDPLLDSEDDEDEDLEGIGSNDEEEEEEEEEKPKRGRKSAGAATPSSTAATTNTPKKVGRKRKVEEVISEEEEEEEMDENGRPKRKKRAAAAASAAKTKAVAEVKGKKRGRIPKKQIKEDSDDDDDEEKLKYDVTMASLPHEKQKRLYHIWRTLVTLNPGTHQVAEFFMELPDPKQYADYYVLIQNPIAFDSIEQKIINNQYSSILDMEADVVQLCLNAQTYNQEGSRVFNDSLATIHAFNREKELYMQTGGDLVGGQVVNPNNLSIVDDDFGMDGGMSGDNAYEQPPF</sequence>
<dbReference type="InterPro" id="IPR029295">
    <property type="entry name" value="SnAC"/>
</dbReference>
<feature type="compositionally biased region" description="Low complexity" evidence="12">
    <location>
        <begin position="1226"/>
        <end position="1235"/>
    </location>
</feature>
<dbReference type="GO" id="GO:0016787">
    <property type="term" value="F:hydrolase activity"/>
    <property type="evidence" value="ECO:0007669"/>
    <property type="project" value="UniProtKB-KW"/>
</dbReference>
<feature type="domain" description="HSA" evidence="16">
    <location>
        <begin position="373"/>
        <end position="447"/>
    </location>
</feature>
<name>A0AAW2YXW2_9EUKA</name>
<dbReference type="PANTHER" id="PTHR10799">
    <property type="entry name" value="SNF2/RAD54 HELICASE FAMILY"/>
    <property type="match status" value="1"/>
</dbReference>
<proteinExistence type="inferred from homology"/>
<feature type="compositionally biased region" description="Low complexity" evidence="12">
    <location>
        <begin position="180"/>
        <end position="206"/>
    </location>
</feature>
<accession>A0AAW2YXW2</accession>
<keyword evidence="5" id="KW-0347">Helicase</keyword>
<reference evidence="17 18" key="1">
    <citation type="submission" date="2024-03" db="EMBL/GenBank/DDBJ databases">
        <title>The Acrasis kona genome and developmental transcriptomes reveal deep origins of eukaryotic multicellular pathways.</title>
        <authorList>
            <person name="Sheikh S."/>
            <person name="Fu C.-J."/>
            <person name="Brown M.W."/>
            <person name="Baldauf S.L."/>
        </authorList>
    </citation>
    <scope>NUCLEOTIDE SEQUENCE [LARGE SCALE GENOMIC DNA]</scope>
    <source>
        <strain evidence="17 18">ATCC MYA-3509</strain>
    </source>
</reference>
<feature type="domain" description="Helicase ATP-binding" evidence="14">
    <location>
        <begin position="555"/>
        <end position="720"/>
    </location>
</feature>
<dbReference type="PROSITE" id="PS51194">
    <property type="entry name" value="HELICASE_CTER"/>
    <property type="match status" value="1"/>
</dbReference>
<dbReference type="PROSITE" id="PS51204">
    <property type="entry name" value="HSA"/>
    <property type="match status" value="1"/>
</dbReference>
<evidence type="ECO:0000256" key="10">
    <source>
        <dbReference type="PROSITE-ProRule" id="PRU00035"/>
    </source>
</evidence>
<dbReference type="PRINTS" id="PR00503">
    <property type="entry name" value="BROMODOMAIN"/>
</dbReference>
<dbReference type="GO" id="GO:0005524">
    <property type="term" value="F:ATP binding"/>
    <property type="evidence" value="ECO:0007669"/>
    <property type="project" value="UniProtKB-KW"/>
</dbReference>
<dbReference type="InterPro" id="IPR014001">
    <property type="entry name" value="Helicase_ATP-bd"/>
</dbReference>
<feature type="coiled-coil region" evidence="11">
    <location>
        <begin position="412"/>
        <end position="439"/>
    </location>
</feature>
<dbReference type="Gene3D" id="3.40.50.300">
    <property type="entry name" value="P-loop containing nucleotide triphosphate hydrolases"/>
    <property type="match status" value="1"/>
</dbReference>
<feature type="region of interest" description="Disordered" evidence="12">
    <location>
        <begin position="1134"/>
        <end position="1263"/>
    </location>
</feature>
<comment type="subcellular location">
    <subcellularLocation>
        <location evidence="1">Nucleus</location>
    </subcellularLocation>
</comment>
<dbReference type="SMART" id="SM00297">
    <property type="entry name" value="BROMO"/>
    <property type="match status" value="1"/>
</dbReference>
<dbReference type="Pfam" id="PF00176">
    <property type="entry name" value="SNF2-rel_dom"/>
    <property type="match status" value="1"/>
</dbReference>
<dbReference type="InterPro" id="IPR001487">
    <property type="entry name" value="Bromodomain"/>
</dbReference>
<dbReference type="PROSITE" id="PS51192">
    <property type="entry name" value="HELICASE_ATP_BIND_1"/>
    <property type="match status" value="1"/>
</dbReference>
<keyword evidence="6" id="KW-0067">ATP-binding</keyword>
<evidence type="ECO:0000259" key="14">
    <source>
        <dbReference type="PROSITE" id="PS51192"/>
    </source>
</evidence>
<feature type="domain" description="Bromo" evidence="13">
    <location>
        <begin position="1296"/>
        <end position="1366"/>
    </location>
</feature>
<dbReference type="GO" id="GO:0042393">
    <property type="term" value="F:histone binding"/>
    <property type="evidence" value="ECO:0007669"/>
    <property type="project" value="InterPro"/>
</dbReference>
<feature type="compositionally biased region" description="Acidic residues" evidence="12">
    <location>
        <begin position="1203"/>
        <end position="1214"/>
    </location>
</feature>
<dbReference type="Gene3D" id="3.40.50.10810">
    <property type="entry name" value="Tandem AAA-ATPase domain"/>
    <property type="match status" value="1"/>
</dbReference>
<dbReference type="InterPro" id="IPR036427">
    <property type="entry name" value="Bromodomain-like_sf"/>
</dbReference>
<dbReference type="CDD" id="cd04369">
    <property type="entry name" value="Bromodomain"/>
    <property type="match status" value="1"/>
</dbReference>
<feature type="compositionally biased region" description="Low complexity" evidence="12">
    <location>
        <begin position="76"/>
        <end position="86"/>
    </location>
</feature>
<dbReference type="InterPro" id="IPR027417">
    <property type="entry name" value="P-loop_NTPase"/>
</dbReference>
<keyword evidence="8 10" id="KW-0103">Bromodomain</keyword>
<comment type="caution">
    <text evidence="17">The sequence shown here is derived from an EMBL/GenBank/DDBJ whole genome shotgun (WGS) entry which is preliminary data.</text>
</comment>
<feature type="domain" description="Helicase C-terminal" evidence="15">
    <location>
        <begin position="866"/>
        <end position="1019"/>
    </location>
</feature>
<dbReference type="Pfam" id="PF14619">
    <property type="entry name" value="SnAC"/>
    <property type="match status" value="1"/>
</dbReference>
<dbReference type="InterPro" id="IPR018359">
    <property type="entry name" value="Bromodomain_CS"/>
</dbReference>
<dbReference type="InterPro" id="IPR001650">
    <property type="entry name" value="Helicase_C-like"/>
</dbReference>
<dbReference type="PROSITE" id="PS00633">
    <property type="entry name" value="BROMODOMAIN_1"/>
    <property type="match status" value="1"/>
</dbReference>
<evidence type="ECO:0000259" key="16">
    <source>
        <dbReference type="PROSITE" id="PS51204"/>
    </source>
</evidence>
<evidence type="ECO:0000256" key="12">
    <source>
        <dbReference type="SAM" id="MobiDB-lite"/>
    </source>
</evidence>
<feature type="compositionally biased region" description="Low complexity" evidence="12">
    <location>
        <begin position="1175"/>
        <end position="1192"/>
    </location>
</feature>
<feature type="compositionally biased region" description="Polar residues" evidence="12">
    <location>
        <begin position="236"/>
        <end position="254"/>
    </location>
</feature>
<dbReference type="Gene3D" id="1.20.5.170">
    <property type="match status" value="1"/>
</dbReference>
<dbReference type="GO" id="GO:0005634">
    <property type="term" value="C:nucleus"/>
    <property type="evidence" value="ECO:0007669"/>
    <property type="project" value="UniProtKB-SubCell"/>
</dbReference>
<evidence type="ECO:0000313" key="18">
    <source>
        <dbReference type="Proteomes" id="UP001431209"/>
    </source>
</evidence>
<keyword evidence="4" id="KW-0378">Hydrolase</keyword>
<dbReference type="CDD" id="cd18793">
    <property type="entry name" value="SF2_C_SNF"/>
    <property type="match status" value="1"/>
</dbReference>
<protein>
    <submittedName>
        <fullName evidence="17">Chromatin structure-remodeling complex subunit snf21</fullName>
    </submittedName>
</protein>
<dbReference type="InterPro" id="IPR014012">
    <property type="entry name" value="HSA_dom"/>
</dbReference>
<keyword evidence="18" id="KW-1185">Reference proteome</keyword>
<dbReference type="FunFam" id="3.40.50.10810:FF:000015">
    <property type="entry name" value="lymphoid-specific helicase isoform X1"/>
    <property type="match status" value="1"/>
</dbReference>
<evidence type="ECO:0000256" key="5">
    <source>
        <dbReference type="ARBA" id="ARBA00022806"/>
    </source>
</evidence>
<feature type="compositionally biased region" description="Basic residues" evidence="12">
    <location>
        <begin position="1242"/>
        <end position="1251"/>
    </location>
</feature>
<evidence type="ECO:0000259" key="15">
    <source>
        <dbReference type="PROSITE" id="PS51194"/>
    </source>
</evidence>
<dbReference type="InterPro" id="IPR049730">
    <property type="entry name" value="SNF2/RAD54-like_C"/>
</dbReference>
<feature type="compositionally biased region" description="Acidic residues" evidence="12">
    <location>
        <begin position="1141"/>
        <end position="1166"/>
    </location>
</feature>
<feature type="region of interest" description="Disordered" evidence="12">
    <location>
        <begin position="176"/>
        <end position="254"/>
    </location>
</feature>
<evidence type="ECO:0000313" key="17">
    <source>
        <dbReference type="EMBL" id="KAL0481843.1"/>
    </source>
</evidence>
<evidence type="ECO:0000256" key="3">
    <source>
        <dbReference type="ARBA" id="ARBA00022741"/>
    </source>
</evidence>
<dbReference type="Pfam" id="PF00439">
    <property type="entry name" value="Bromodomain"/>
    <property type="match status" value="1"/>
</dbReference>
<comment type="similarity">
    <text evidence="2">Belongs to the SNF2/RAD54 helicase family.</text>
</comment>
<gene>
    <name evidence="17" type="ORF">AKO1_011359</name>
</gene>
<evidence type="ECO:0000256" key="4">
    <source>
        <dbReference type="ARBA" id="ARBA00022801"/>
    </source>
</evidence>
<evidence type="ECO:0000256" key="6">
    <source>
        <dbReference type="ARBA" id="ARBA00022840"/>
    </source>
</evidence>